<name>A3K4Z7_SAGS3</name>
<dbReference type="PANTHER" id="PTHR42834:SF1">
    <property type="entry name" value="ENDONUCLEASE_EXONUCLEASE_PHOSPHATASE FAMILY PROTEIN (AFU_ORTHOLOGUE AFUA_3G09210)"/>
    <property type="match status" value="1"/>
</dbReference>
<gene>
    <name evidence="2" type="ORF">SSE37_13468</name>
</gene>
<organism evidence="2 3">
    <name type="scientific">Sagittula stellata (strain ATCC 700073 / DSM 11524 / E-37)</name>
    <dbReference type="NCBI Taxonomy" id="388399"/>
    <lineage>
        <taxon>Bacteria</taxon>
        <taxon>Pseudomonadati</taxon>
        <taxon>Pseudomonadota</taxon>
        <taxon>Alphaproteobacteria</taxon>
        <taxon>Rhodobacterales</taxon>
        <taxon>Roseobacteraceae</taxon>
        <taxon>Sagittula</taxon>
    </lineage>
</organism>
<dbReference type="PROSITE" id="PS50268">
    <property type="entry name" value="CADHERIN_2"/>
    <property type="match status" value="1"/>
</dbReference>
<dbReference type="GO" id="GO:0016020">
    <property type="term" value="C:membrane"/>
    <property type="evidence" value="ECO:0007669"/>
    <property type="project" value="InterPro"/>
</dbReference>
<dbReference type="Gene3D" id="3.60.10.10">
    <property type="entry name" value="Endonuclease/exonuclease/phosphatase"/>
    <property type="match status" value="1"/>
</dbReference>
<dbReference type="GO" id="GO:0005509">
    <property type="term" value="F:calcium ion binding"/>
    <property type="evidence" value="ECO:0007669"/>
    <property type="project" value="InterPro"/>
</dbReference>
<feature type="domain" description="Cadherin" evidence="1">
    <location>
        <begin position="242"/>
        <end position="346"/>
    </location>
</feature>
<evidence type="ECO:0000313" key="2">
    <source>
        <dbReference type="EMBL" id="EBA07598.1"/>
    </source>
</evidence>
<dbReference type="eggNOG" id="COG2374">
    <property type="taxonomic scope" value="Bacteria"/>
</dbReference>
<dbReference type="InterPro" id="IPR011049">
    <property type="entry name" value="Serralysin-like_metalloprot_C"/>
</dbReference>
<dbReference type="NCBIfam" id="TIGR01965">
    <property type="entry name" value="VCBS_repeat"/>
    <property type="match status" value="1"/>
</dbReference>
<dbReference type="SUPFAM" id="SSF49313">
    <property type="entry name" value="Cadherin-like"/>
    <property type="match status" value="1"/>
</dbReference>
<dbReference type="SUPFAM" id="SSF51120">
    <property type="entry name" value="beta-Roll"/>
    <property type="match status" value="1"/>
</dbReference>
<dbReference type="eggNOG" id="COG2931">
    <property type="taxonomic scope" value="Bacteria"/>
</dbReference>
<sequence length="1407" mass="148263">MFHHALNGRAFGRAFSNPFNFEFGTRRGDMLTGTEGTDFIFGRSGDDTVIASDGLDFIMGDRGFDTVVYSGSILDADIALSGLKKGRHHALNASTAIVTITDAQGAVTSVDVLKKVEALYFAADDYTLFLDGTNNAVLAGDDAAATTENTAITLDVADLLSNDTEFDGDTLTITSVDATSALGAMVAMADGQITYTPTFDALAEGETLEDTFTYTVDDGYGGTDTATVTVTVTGTNDAPVLTVSDPAITVDENTTAVTTVSATDADNGAVLSYSLEGDDASLFQIADDGTITFGAGPDYEAPADADTDNTYELTVVVTDEYGARDARAITVTVNDVSEKIAVTQGFETESGGSKYDYDPATGNLTELGDVVDLPNVPGLATVDSTEASAGLWGFDLEWENTRNDVGISDGDFIGVQSFTGEVGAFSEGQKGYELSDADGLLRLTFDTIDLSNRTENHVLKVSLDTFLVETGWEADDLLRIVVETNLGTFTLIDTSGQDIDDLDIEGAWQTLSTKLPDGVTEASLVVEFDSNSASEAVYLDNVRLEEIFQVTQSFETEATGAQYQLDDASDGQTAFGEEAEVPNRAGLATVDSTAASAGQLGFDLTWVNTRGDVGLSDGDFIGVQNYAGVVGAYSDGLQGYELSDGDGLLRLSFDTLDLTDVGELTFSIDYFLQSTGYESDDLLKVYVATDAGEVILLDSTWQDIDDLGIEGAWNTLSATVDASVNSAQLIVEFDSNSGSEAVYLDNVIVTADPDAVVEPPVEDITLISEIQGAGDASALVGQQVTASAIVTALTDEGFWLQEEDADSDGDMATSEGIYVYTGGGYAVTLGDLVEVTGSVTEFFGLTEITSVSGVVVQSSGNPLPSATVVALSPDTVPDWESLEGMRLEVVSGTMDPLTINENYNLARYGQISVSAGTQVQPTQIYDAQTEQAEIAALAEQNANASLLLDDGVSSQNPDEFQYIPDNNPLDGNDYLDKADDFGDMGSTVRLGTGIAQPIEGVLGFAFDEWTLQVTDTLVFDESANPRPTTAPDVGGSLQVASYNVLNFFTTIDEGSNATGPNGDLDPRGADTADEFARQSAKIVDGIIGTGAEVLALQEIENNGTTAIGTLVDLLNAEGTAATYAYVDPTGTGDFIGEDAITTGIIYDASAVTLLHSEYLVYAEPSADATAAIAMDLASYIGGSFDDYQRNRPSVAATFEDASGNTFTVVSSHFKSKGPSGLDNLAGDAETWLTNNPGNANYTTVEGLLADLYADPNYDQGDGQGFWNGVRLDAAVELADWIANTYDGGGTTNYALLGDMNSYAEEDAVQYLDDNAGLVDLIDTFVPGGQDEAYSYVFDGQRGTLDQGLADTALAAHVTGAAEWHINADEPGLIGYDTSFNDPDFYNDGVYASSDHDPLIFGLDFNIV</sequence>
<reference evidence="2 3" key="1">
    <citation type="submission" date="2006-06" db="EMBL/GenBank/DDBJ databases">
        <authorList>
            <person name="Moran M.A."/>
            <person name="Ferriera S."/>
            <person name="Johnson J."/>
            <person name="Kravitz S."/>
            <person name="Beeson K."/>
            <person name="Sutton G."/>
            <person name="Rogers Y.-H."/>
            <person name="Friedman R."/>
            <person name="Frazier M."/>
            <person name="Venter J.C."/>
        </authorList>
    </citation>
    <scope>NUCLEOTIDE SEQUENCE [LARGE SCALE GENOMIC DNA]</scope>
    <source>
        <strain evidence="2 3">E-37</strain>
    </source>
</reference>
<accession>A3K4Z7</accession>
<dbReference type="InterPro" id="IPR002126">
    <property type="entry name" value="Cadherin-like_dom"/>
</dbReference>
<keyword evidence="3" id="KW-1185">Reference proteome</keyword>
<dbReference type="OrthoDB" id="9773411at2"/>
<dbReference type="PANTHER" id="PTHR42834">
    <property type="entry name" value="ENDONUCLEASE/EXONUCLEASE/PHOSPHATASE FAMILY PROTEIN (AFU_ORTHOLOGUE AFUA_3G09210)"/>
    <property type="match status" value="1"/>
</dbReference>
<dbReference type="Gene3D" id="2.60.40.2810">
    <property type="match status" value="1"/>
</dbReference>
<dbReference type="InterPro" id="IPR001343">
    <property type="entry name" value="Hemolysn_Ca-bd"/>
</dbReference>
<dbReference type="InterPro" id="IPR010221">
    <property type="entry name" value="VCBS_dom"/>
</dbReference>
<dbReference type="NCBIfam" id="NF033681">
    <property type="entry name" value="ExeM_NucH_DNase"/>
    <property type="match status" value="1"/>
</dbReference>
<dbReference type="RefSeq" id="WP_005859927.1">
    <property type="nucleotide sequence ID" value="NZ_AAYA01000008.1"/>
</dbReference>
<comment type="caution">
    <text evidence="2">The sequence shown here is derived from an EMBL/GenBank/DDBJ whole genome shotgun (WGS) entry which is preliminary data.</text>
</comment>
<evidence type="ECO:0000259" key="1">
    <source>
        <dbReference type="PROSITE" id="PS50268"/>
    </source>
</evidence>
<dbReference type="Proteomes" id="UP000005713">
    <property type="component" value="Unassembled WGS sequence"/>
</dbReference>
<dbReference type="InterPro" id="IPR047971">
    <property type="entry name" value="ExeM-like"/>
</dbReference>
<dbReference type="CDD" id="cd11304">
    <property type="entry name" value="Cadherin_repeat"/>
    <property type="match status" value="1"/>
</dbReference>
<dbReference type="Pfam" id="PF17963">
    <property type="entry name" value="Big_9"/>
    <property type="match status" value="1"/>
</dbReference>
<dbReference type="SUPFAM" id="SSF56219">
    <property type="entry name" value="DNase I-like"/>
    <property type="match status" value="1"/>
</dbReference>
<dbReference type="InterPro" id="IPR015919">
    <property type="entry name" value="Cadherin-like_sf"/>
</dbReference>
<dbReference type="Pfam" id="PF00028">
    <property type="entry name" value="Cadherin"/>
    <property type="match status" value="1"/>
</dbReference>
<protein>
    <submittedName>
        <fullName evidence="2">Extracellular nuclease</fullName>
    </submittedName>
</protein>
<dbReference type="GO" id="GO:0007156">
    <property type="term" value="P:homophilic cell adhesion via plasma membrane adhesion molecules"/>
    <property type="evidence" value="ECO:0007669"/>
    <property type="project" value="InterPro"/>
</dbReference>
<dbReference type="EMBL" id="AAYA01000008">
    <property type="protein sequence ID" value="EBA07598.1"/>
    <property type="molecule type" value="Genomic_DNA"/>
</dbReference>
<evidence type="ECO:0000313" key="3">
    <source>
        <dbReference type="Proteomes" id="UP000005713"/>
    </source>
</evidence>
<dbReference type="Pfam" id="PF00353">
    <property type="entry name" value="HemolysinCabind"/>
    <property type="match status" value="1"/>
</dbReference>
<dbReference type="CDD" id="cd04486">
    <property type="entry name" value="YhcR_OBF_like"/>
    <property type="match status" value="1"/>
</dbReference>
<dbReference type="Gene3D" id="2.60.40.60">
    <property type="entry name" value="Cadherins"/>
    <property type="match status" value="1"/>
</dbReference>
<proteinExistence type="predicted"/>
<dbReference type="InterPro" id="IPR036691">
    <property type="entry name" value="Endo/exonu/phosph_ase_sf"/>
</dbReference>